<dbReference type="NCBIfam" id="TIGR01635">
    <property type="entry name" value="tail_comp_S"/>
    <property type="match status" value="1"/>
</dbReference>
<sequence length="174" mass="19047">MTGIHISGTTQPMQDALRAIGALKQNARGVLGALGLEIIESTKERMRAGLDPAGKRWASYAPLHPEYAKTKRGPSILIGRGNVSSGLIGSLTSQIHRHRLVWGSNKIYARIHQLGGTIRPKSAKALTFKMGGKLYKMKKVTIPARPYLGFTDADKEVLMDELHDYLSRAMRGGQ</sequence>
<proteinExistence type="predicted"/>
<protein>
    <submittedName>
        <fullName evidence="1">Phage morphogeneis protein</fullName>
    </submittedName>
</protein>
<reference evidence="1 2" key="1">
    <citation type="submission" date="2023-10" db="EMBL/GenBank/DDBJ databases">
        <title>Sorlinia euscelidii gen. nov., sp. nov., an acetic acid bacteria isolated from the gut of Euscelidius variegatus emitter.</title>
        <authorList>
            <person name="Michoud G."/>
            <person name="Marasco R."/>
            <person name="Seferji K."/>
            <person name="Gonella E."/>
            <person name="Garuglieri E."/>
            <person name="Alma A."/>
            <person name="Mapelli F."/>
            <person name="Borin S."/>
            <person name="Daffonchio D."/>
            <person name="Crotti E."/>
        </authorList>
    </citation>
    <scope>NUCLEOTIDE SEQUENCE [LARGE SCALE GENOMIC DNA]</scope>
    <source>
        <strain evidence="1 2">EV16P</strain>
    </source>
</reference>
<gene>
    <name evidence="1" type="ORF">DOFOFD_01435</name>
</gene>
<dbReference type="Pfam" id="PF05069">
    <property type="entry name" value="Phage_tail_S"/>
    <property type="match status" value="1"/>
</dbReference>
<evidence type="ECO:0000313" key="1">
    <source>
        <dbReference type="EMBL" id="MEE8657676.1"/>
    </source>
</evidence>
<accession>A0ABU7U052</accession>
<organism evidence="1 2">
    <name type="scientific">Sorlinia euscelidii</name>
    <dbReference type="NCBI Taxonomy" id="3081148"/>
    <lineage>
        <taxon>Bacteria</taxon>
        <taxon>Pseudomonadati</taxon>
        <taxon>Pseudomonadota</taxon>
        <taxon>Alphaproteobacteria</taxon>
        <taxon>Acetobacterales</taxon>
        <taxon>Acetobacteraceae</taxon>
        <taxon>Sorlinia</taxon>
    </lineage>
</organism>
<dbReference type="RefSeq" id="WP_394818688.1">
    <property type="nucleotide sequence ID" value="NZ_JAWJZY010000001.1"/>
</dbReference>
<evidence type="ECO:0000313" key="2">
    <source>
        <dbReference type="Proteomes" id="UP001312908"/>
    </source>
</evidence>
<keyword evidence="2" id="KW-1185">Reference proteome</keyword>
<dbReference type="Proteomes" id="UP001312908">
    <property type="component" value="Unassembled WGS sequence"/>
</dbReference>
<dbReference type="EMBL" id="JAWJZY010000001">
    <property type="protein sequence ID" value="MEE8657676.1"/>
    <property type="molecule type" value="Genomic_DNA"/>
</dbReference>
<comment type="caution">
    <text evidence="1">The sequence shown here is derived from an EMBL/GenBank/DDBJ whole genome shotgun (WGS) entry which is preliminary data.</text>
</comment>
<dbReference type="InterPro" id="IPR006522">
    <property type="entry name" value="Phage_virion_morphogenesis"/>
</dbReference>
<name>A0ABU7U052_9PROT</name>